<reference evidence="2 3" key="1">
    <citation type="journal article" date="2013" name="Nat. Genet.">
        <title>The genome of the hydatid tapeworm Echinococcus granulosus.</title>
        <authorList>
            <person name="Zheng H."/>
            <person name="Zhang W."/>
            <person name="Zhang L."/>
            <person name="Zhang Z."/>
            <person name="Li J."/>
            <person name="Lu G."/>
            <person name="Zhu Y."/>
            <person name="Wang Y."/>
            <person name="Huang Y."/>
            <person name="Liu J."/>
            <person name="Kang H."/>
            <person name="Chen J."/>
            <person name="Wang L."/>
            <person name="Chen A."/>
            <person name="Yu S."/>
            <person name="Gao Z."/>
            <person name="Jin L."/>
            <person name="Gu W."/>
            <person name="Wang Z."/>
            <person name="Zhao L."/>
            <person name="Shi B."/>
            <person name="Wen H."/>
            <person name="Lin R."/>
            <person name="Jones M.K."/>
            <person name="Brejova B."/>
            <person name="Vinar T."/>
            <person name="Zhao G."/>
            <person name="McManus D.P."/>
            <person name="Chen Z."/>
            <person name="Zhou Y."/>
            <person name="Wang S."/>
        </authorList>
    </citation>
    <scope>NUCLEOTIDE SEQUENCE [LARGE SCALE GENOMIC DNA]</scope>
</reference>
<keyword evidence="1" id="KW-0812">Transmembrane</keyword>
<keyword evidence="1" id="KW-0472">Membrane</keyword>
<evidence type="ECO:0000313" key="2">
    <source>
        <dbReference type="EMBL" id="EUB55601.1"/>
    </source>
</evidence>
<gene>
    <name evidence="2" type="ORF">EGR_09541</name>
</gene>
<proteinExistence type="predicted"/>
<dbReference type="EMBL" id="APAU02000152">
    <property type="protein sequence ID" value="EUB55601.1"/>
    <property type="molecule type" value="Genomic_DNA"/>
</dbReference>
<accession>W6U4W2</accession>
<dbReference type="KEGG" id="egl:EGR_09541"/>
<protein>
    <submittedName>
        <fullName evidence="2">Uncharacterized protein</fullName>
    </submittedName>
</protein>
<feature type="transmembrane region" description="Helical" evidence="1">
    <location>
        <begin position="124"/>
        <end position="143"/>
    </location>
</feature>
<comment type="caution">
    <text evidence="2">The sequence shown here is derived from an EMBL/GenBank/DDBJ whole genome shotgun (WGS) entry which is preliminary data.</text>
</comment>
<evidence type="ECO:0000256" key="1">
    <source>
        <dbReference type="SAM" id="Phobius"/>
    </source>
</evidence>
<keyword evidence="1" id="KW-1133">Transmembrane helix</keyword>
<dbReference type="Proteomes" id="UP000019149">
    <property type="component" value="Unassembled WGS sequence"/>
</dbReference>
<evidence type="ECO:0000313" key="3">
    <source>
        <dbReference type="Proteomes" id="UP000019149"/>
    </source>
</evidence>
<dbReference type="AlphaFoldDB" id="W6U4W2"/>
<dbReference type="GeneID" id="36345256"/>
<keyword evidence="3" id="KW-1185">Reference proteome</keyword>
<dbReference type="RefSeq" id="XP_024346797.1">
    <property type="nucleotide sequence ID" value="XM_024498790.1"/>
</dbReference>
<organism evidence="2 3">
    <name type="scientific">Echinococcus granulosus</name>
    <name type="common">Hydatid tapeworm</name>
    <dbReference type="NCBI Taxonomy" id="6210"/>
    <lineage>
        <taxon>Eukaryota</taxon>
        <taxon>Metazoa</taxon>
        <taxon>Spiralia</taxon>
        <taxon>Lophotrochozoa</taxon>
        <taxon>Platyhelminthes</taxon>
        <taxon>Cestoda</taxon>
        <taxon>Eucestoda</taxon>
        <taxon>Cyclophyllidea</taxon>
        <taxon>Taeniidae</taxon>
        <taxon>Echinococcus</taxon>
        <taxon>Echinococcus granulosus group</taxon>
    </lineage>
</organism>
<sequence length="401" mass="45231">MDVLIAALDYIGRYKFNKKSFPIIEICSIQHEACSLMLRKIICPFKEKPKNATYAAKSVAEYTVRSTICAKRPANCYYDTTEMVAVATKRNLAAFLKKDQINCCYENICLFQEKKIACIKIKRLCIFNAVLILSKLILIYLLLIQFDFRLLLMCAFEQVNKCERNIACLLKACAYISLSFCQSSLPQNTLSIGVLLSLSTMQQPLLGQWSFFNTREHQNPNVNFAALCLAEAKTGSLFATDGKFQKWGKNVGILYPLECLQTSKSFGIQFFNIHIFLHSSFLFIKSCNNFGGFVQENQSKSGTKFTQRTNSNSTSNKSNVQKEKLAGILTSMNTNDKLNSFSTEKIAAAMGSKVANKHINARYSSTVLSKLKLLSIPNYKKYSEVYNGKLMCCPKSIMNLQ</sequence>
<name>W6U4W2_ECHGR</name>
<dbReference type="CTD" id="36345256"/>